<dbReference type="OrthoDB" id="10587378at2759"/>
<organism evidence="2 3">
    <name type="scientific">Parasponia andersonii</name>
    <name type="common">Sponia andersonii</name>
    <dbReference type="NCBI Taxonomy" id="3476"/>
    <lineage>
        <taxon>Eukaryota</taxon>
        <taxon>Viridiplantae</taxon>
        <taxon>Streptophyta</taxon>
        <taxon>Embryophyta</taxon>
        <taxon>Tracheophyta</taxon>
        <taxon>Spermatophyta</taxon>
        <taxon>Magnoliopsida</taxon>
        <taxon>eudicotyledons</taxon>
        <taxon>Gunneridae</taxon>
        <taxon>Pentapetalae</taxon>
        <taxon>rosids</taxon>
        <taxon>fabids</taxon>
        <taxon>Rosales</taxon>
        <taxon>Cannabaceae</taxon>
        <taxon>Parasponia</taxon>
    </lineage>
</organism>
<evidence type="ECO:0000313" key="3">
    <source>
        <dbReference type="Proteomes" id="UP000237105"/>
    </source>
</evidence>
<evidence type="ECO:0000256" key="1">
    <source>
        <dbReference type="SAM" id="MobiDB-lite"/>
    </source>
</evidence>
<keyword evidence="3" id="KW-1185">Reference proteome</keyword>
<dbReference type="AlphaFoldDB" id="A0A2P5DL98"/>
<comment type="caution">
    <text evidence="2">The sequence shown here is derived from an EMBL/GenBank/DDBJ whole genome shotgun (WGS) entry which is preliminary data.</text>
</comment>
<feature type="region of interest" description="Disordered" evidence="1">
    <location>
        <begin position="34"/>
        <end position="59"/>
    </location>
</feature>
<dbReference type="Proteomes" id="UP000237105">
    <property type="component" value="Unassembled WGS sequence"/>
</dbReference>
<feature type="compositionally biased region" description="Low complexity" evidence="1">
    <location>
        <begin position="34"/>
        <end position="58"/>
    </location>
</feature>
<evidence type="ECO:0000313" key="2">
    <source>
        <dbReference type="EMBL" id="PON74072.1"/>
    </source>
</evidence>
<dbReference type="EMBL" id="JXTB01000030">
    <property type="protein sequence ID" value="PON74072.1"/>
    <property type="molecule type" value="Genomic_DNA"/>
</dbReference>
<sequence>MDGLDIAAYLRMAMSESLPKGSRSFSKVSCLEPSFSSSSEFSSEFEAKSDSSSSSSSSIDGWYHKEQDFASAQYLVLLVEVPLGLLKSTLVLCILLGRLSLSLIDMACVLCIFLC</sequence>
<name>A0A2P5DL98_PARAD</name>
<reference evidence="3" key="1">
    <citation type="submission" date="2016-06" db="EMBL/GenBank/DDBJ databases">
        <title>Parallel loss of symbiosis genes in relatives of nitrogen-fixing non-legume Parasponia.</title>
        <authorList>
            <person name="Van Velzen R."/>
            <person name="Holmer R."/>
            <person name="Bu F."/>
            <person name="Rutten L."/>
            <person name="Van Zeijl A."/>
            <person name="Liu W."/>
            <person name="Santuari L."/>
            <person name="Cao Q."/>
            <person name="Sharma T."/>
            <person name="Shen D."/>
            <person name="Roswanjaya Y."/>
            <person name="Wardhani T."/>
            <person name="Kalhor M.S."/>
            <person name="Jansen J."/>
            <person name="Van den Hoogen J."/>
            <person name="Gungor B."/>
            <person name="Hartog M."/>
            <person name="Hontelez J."/>
            <person name="Verver J."/>
            <person name="Yang W.-C."/>
            <person name="Schijlen E."/>
            <person name="Repin R."/>
            <person name="Schilthuizen M."/>
            <person name="Schranz E."/>
            <person name="Heidstra R."/>
            <person name="Miyata K."/>
            <person name="Fedorova E."/>
            <person name="Kohlen W."/>
            <person name="Bisseling T."/>
            <person name="Smit S."/>
            <person name="Geurts R."/>
        </authorList>
    </citation>
    <scope>NUCLEOTIDE SEQUENCE [LARGE SCALE GENOMIC DNA]</scope>
    <source>
        <strain evidence="3">cv. WU1-14</strain>
    </source>
</reference>
<proteinExistence type="predicted"/>
<accession>A0A2P5DL98</accession>
<protein>
    <submittedName>
        <fullName evidence="2">Uncharacterized protein</fullName>
    </submittedName>
</protein>
<gene>
    <name evidence="2" type="ORF">PanWU01x14_052820</name>
</gene>